<dbReference type="InterPro" id="IPR001123">
    <property type="entry name" value="LeuE-type"/>
</dbReference>
<proteinExistence type="predicted"/>
<organism evidence="7 8">
    <name type="scientific">Succinatimonas hippei (strain DSM 22608 / JCM 16073 / KCTC 15190 / YIT 12066)</name>
    <dbReference type="NCBI Taxonomy" id="762983"/>
    <lineage>
        <taxon>Bacteria</taxon>
        <taxon>Pseudomonadati</taxon>
        <taxon>Pseudomonadota</taxon>
        <taxon>Gammaproteobacteria</taxon>
        <taxon>Aeromonadales</taxon>
        <taxon>Succinivibrionaceae</taxon>
        <taxon>Succinatimonas</taxon>
    </lineage>
</organism>
<evidence type="ECO:0000256" key="6">
    <source>
        <dbReference type="SAM" id="Phobius"/>
    </source>
</evidence>
<feature type="transmembrane region" description="Helical" evidence="6">
    <location>
        <begin position="116"/>
        <end position="138"/>
    </location>
</feature>
<dbReference type="HOGENOM" id="CLU_079569_3_2_6"/>
<keyword evidence="2" id="KW-1003">Cell membrane</keyword>
<keyword evidence="3 6" id="KW-0812">Transmembrane</keyword>
<dbReference type="Proteomes" id="UP000018458">
    <property type="component" value="Unassembled WGS sequence"/>
</dbReference>
<keyword evidence="4 6" id="KW-1133">Transmembrane helix</keyword>
<comment type="subcellular location">
    <subcellularLocation>
        <location evidence="1">Cell membrane</location>
        <topology evidence="1">Multi-pass membrane protein</topology>
    </subcellularLocation>
</comment>
<keyword evidence="5 6" id="KW-0472">Membrane</keyword>
<gene>
    <name evidence="7" type="ORF">HMPREF9444_00834</name>
</gene>
<dbReference type="GO" id="GO:0015171">
    <property type="term" value="F:amino acid transmembrane transporter activity"/>
    <property type="evidence" value="ECO:0007669"/>
    <property type="project" value="TreeGrafter"/>
</dbReference>
<evidence type="ECO:0000256" key="5">
    <source>
        <dbReference type="ARBA" id="ARBA00023136"/>
    </source>
</evidence>
<dbReference type="PIRSF" id="PIRSF006324">
    <property type="entry name" value="LeuE"/>
    <property type="match status" value="1"/>
</dbReference>
<feature type="transmembrane region" description="Helical" evidence="6">
    <location>
        <begin position="71"/>
        <end position="88"/>
    </location>
</feature>
<evidence type="ECO:0000256" key="4">
    <source>
        <dbReference type="ARBA" id="ARBA00022989"/>
    </source>
</evidence>
<dbReference type="GO" id="GO:0005886">
    <property type="term" value="C:plasma membrane"/>
    <property type="evidence" value="ECO:0007669"/>
    <property type="project" value="UniProtKB-SubCell"/>
</dbReference>
<feature type="transmembrane region" description="Helical" evidence="6">
    <location>
        <begin position="40"/>
        <end position="65"/>
    </location>
</feature>
<name>E8LJF7_SUCHY</name>
<evidence type="ECO:0000256" key="1">
    <source>
        <dbReference type="ARBA" id="ARBA00004651"/>
    </source>
</evidence>
<dbReference type="STRING" id="762983.HMPREF9444_00834"/>
<feature type="transmembrane region" description="Helical" evidence="6">
    <location>
        <begin position="187"/>
        <end position="206"/>
    </location>
</feature>
<reference evidence="7 8" key="1">
    <citation type="submission" date="2011-01" db="EMBL/GenBank/DDBJ databases">
        <authorList>
            <person name="Weinstock G."/>
            <person name="Sodergren E."/>
            <person name="Clifton S."/>
            <person name="Fulton L."/>
            <person name="Fulton B."/>
            <person name="Courtney L."/>
            <person name="Fronick C."/>
            <person name="Harrison M."/>
            <person name="Strong C."/>
            <person name="Farmer C."/>
            <person name="Delahaunty K."/>
            <person name="Markovic C."/>
            <person name="Hall O."/>
            <person name="Minx P."/>
            <person name="Tomlinson C."/>
            <person name="Mitreva M."/>
            <person name="Hou S."/>
            <person name="Chen J."/>
            <person name="Wollam A."/>
            <person name="Pepin K.H."/>
            <person name="Johnson M."/>
            <person name="Bhonagiri V."/>
            <person name="Zhang X."/>
            <person name="Suruliraj S."/>
            <person name="Warren W."/>
            <person name="Chinwalla A."/>
            <person name="Mardis E.R."/>
            <person name="Wilson R.K."/>
        </authorList>
    </citation>
    <scope>NUCLEOTIDE SEQUENCE [LARGE SCALE GENOMIC DNA]</scope>
    <source>
        <strain evidence="8">DSM 22608 / JCM 16073 / KCTC 15190 / YIT 12066</strain>
    </source>
</reference>
<dbReference type="OrthoDB" id="9804822at2"/>
<feature type="transmembrane region" description="Helical" evidence="6">
    <location>
        <begin position="150"/>
        <end position="175"/>
    </location>
</feature>
<evidence type="ECO:0000313" key="8">
    <source>
        <dbReference type="Proteomes" id="UP000018458"/>
    </source>
</evidence>
<dbReference type="Pfam" id="PF01810">
    <property type="entry name" value="LysE"/>
    <property type="match status" value="1"/>
</dbReference>
<comment type="caution">
    <text evidence="7">The sequence shown here is derived from an EMBL/GenBank/DDBJ whole genome shotgun (WGS) entry which is preliminary data.</text>
</comment>
<dbReference type="AlphaFoldDB" id="E8LJF7"/>
<keyword evidence="8" id="KW-1185">Reference proteome</keyword>
<evidence type="ECO:0000256" key="3">
    <source>
        <dbReference type="ARBA" id="ARBA00022692"/>
    </source>
</evidence>
<evidence type="ECO:0000313" key="7">
    <source>
        <dbReference type="EMBL" id="EFY07349.1"/>
    </source>
</evidence>
<dbReference type="RefSeq" id="WP_009143045.1">
    <property type="nucleotide sequence ID" value="NZ_GL830977.1"/>
</dbReference>
<dbReference type="eggNOG" id="COG1280">
    <property type="taxonomic scope" value="Bacteria"/>
</dbReference>
<accession>E8LJF7</accession>
<dbReference type="PANTHER" id="PTHR30086:SF20">
    <property type="entry name" value="ARGININE EXPORTER PROTEIN ARGO-RELATED"/>
    <property type="match status" value="1"/>
</dbReference>
<feature type="transmembrane region" description="Helical" evidence="6">
    <location>
        <begin position="6"/>
        <end position="28"/>
    </location>
</feature>
<dbReference type="PANTHER" id="PTHR30086">
    <property type="entry name" value="ARGININE EXPORTER PROTEIN ARGO"/>
    <property type="match status" value="1"/>
</dbReference>
<protein>
    <submittedName>
        <fullName evidence="7">Translocator protein, LysE family</fullName>
    </submittedName>
</protein>
<sequence length="207" mass="22285">MDFSVWTAFCLASIVLAMAPGPDNLFVLSQSAIYGPRSGIIVVIGLCSGLVIQTLCAACGIAAVIAAIPALFFAIKLAGALYLFYLAYKAWVHAKDEIVTNESSKKTGLMLWRRGLIMNITNPKVQIFFLAFFPQFVAKDTQGIDLVLQMVIQGITFIAATLLVFSAVAFCAGALASKVKSPAFRFYLNRLSALLFVVLALSTLFLG</sequence>
<dbReference type="EMBL" id="AEVO01000040">
    <property type="protein sequence ID" value="EFY07349.1"/>
    <property type="molecule type" value="Genomic_DNA"/>
</dbReference>
<evidence type="ECO:0000256" key="2">
    <source>
        <dbReference type="ARBA" id="ARBA00022475"/>
    </source>
</evidence>